<sequence length="490" mass="55944">MADRVSIHAAESRADLSDDSVQDGDPSSGSAASPTSSNNSSESSSDSSDSSSSESDSESDTDSSSRTKRSVCSETVSAITTYERFNPTASSSAGKAILSKERLKYAKTHFSTFEKDEIVEKNILEHAPIPDDPHFQCKQIDEKKKGGFKKKKRGGYHHMNYNNYDHESSHGTNTDMPIQGGKENRPFVMGPQHEGEELGTEAWQEDMVVRKEEEDIEVQGYKLEFNTRLPLQRQPPKYPMFNREQKDSLNHEIQKLLEKEAIQTVHQEHSISKLHVSGSKKGRRKPSSDNLKKLNNFITYIHFKMEVLYMVRDLLKRGEWMCKIDLKDAYLTTNIYEEDRKSLKFLWDNKIYQFTCLPFGLANAPRIYTKLMKPVVGLLRKIGIHLIIYLDHILLMADSKEKLIEARDCTLFLLINLGFVINWEKSKPNPSQQVGFLGFQIDSQEMLFTLSQEKVVKIKQECHQILNLQRVTVRQLAKITGKLVSTLCRL</sequence>
<evidence type="ECO:0000259" key="2">
    <source>
        <dbReference type="PROSITE" id="PS50878"/>
    </source>
</evidence>
<dbReference type="OrthoDB" id="7462124at2759"/>
<proteinExistence type="predicted"/>
<dbReference type="SUPFAM" id="SSF56672">
    <property type="entry name" value="DNA/RNA polymerases"/>
    <property type="match status" value="1"/>
</dbReference>
<reference evidence="3 4" key="1">
    <citation type="submission" date="2020-06" db="EMBL/GenBank/DDBJ databases">
        <authorList>
            <person name="Li R."/>
            <person name="Bekaert M."/>
        </authorList>
    </citation>
    <scope>NUCLEOTIDE SEQUENCE [LARGE SCALE GENOMIC DNA]</scope>
    <source>
        <strain evidence="4">wild</strain>
    </source>
</reference>
<dbReference type="InterPro" id="IPR000477">
    <property type="entry name" value="RT_dom"/>
</dbReference>
<dbReference type="Pfam" id="PF00078">
    <property type="entry name" value="RVT_1"/>
    <property type="match status" value="1"/>
</dbReference>
<dbReference type="EMBL" id="CACVKT020001120">
    <property type="protein sequence ID" value="CAC5365404.1"/>
    <property type="molecule type" value="Genomic_DNA"/>
</dbReference>
<feature type="compositionally biased region" description="Low complexity" evidence="1">
    <location>
        <begin position="23"/>
        <end position="54"/>
    </location>
</feature>
<feature type="compositionally biased region" description="Basic and acidic residues" evidence="1">
    <location>
        <begin position="1"/>
        <end position="16"/>
    </location>
</feature>
<evidence type="ECO:0000313" key="4">
    <source>
        <dbReference type="Proteomes" id="UP000507470"/>
    </source>
</evidence>
<dbReference type="Proteomes" id="UP000507470">
    <property type="component" value="Unassembled WGS sequence"/>
</dbReference>
<name>A0A6J8ACL2_MYTCO</name>
<dbReference type="InterPro" id="IPR043128">
    <property type="entry name" value="Rev_trsase/Diguanyl_cyclase"/>
</dbReference>
<feature type="region of interest" description="Disordered" evidence="1">
    <location>
        <begin position="1"/>
        <end position="73"/>
    </location>
</feature>
<dbReference type="PANTHER" id="PTHR33050:SF7">
    <property type="entry name" value="RIBONUCLEASE H"/>
    <property type="match status" value="1"/>
</dbReference>
<organism evidence="3 4">
    <name type="scientific">Mytilus coruscus</name>
    <name type="common">Sea mussel</name>
    <dbReference type="NCBI Taxonomy" id="42192"/>
    <lineage>
        <taxon>Eukaryota</taxon>
        <taxon>Metazoa</taxon>
        <taxon>Spiralia</taxon>
        <taxon>Lophotrochozoa</taxon>
        <taxon>Mollusca</taxon>
        <taxon>Bivalvia</taxon>
        <taxon>Autobranchia</taxon>
        <taxon>Pteriomorphia</taxon>
        <taxon>Mytilida</taxon>
        <taxon>Mytiloidea</taxon>
        <taxon>Mytilidae</taxon>
        <taxon>Mytilinae</taxon>
        <taxon>Mytilus</taxon>
    </lineage>
</organism>
<dbReference type="PANTHER" id="PTHR33050">
    <property type="entry name" value="REVERSE TRANSCRIPTASE DOMAIN-CONTAINING PROTEIN"/>
    <property type="match status" value="1"/>
</dbReference>
<dbReference type="Gene3D" id="3.10.10.10">
    <property type="entry name" value="HIV Type 1 Reverse Transcriptase, subunit A, domain 1"/>
    <property type="match status" value="1"/>
</dbReference>
<evidence type="ECO:0000256" key="1">
    <source>
        <dbReference type="SAM" id="MobiDB-lite"/>
    </source>
</evidence>
<dbReference type="CDD" id="cd03714">
    <property type="entry name" value="RT_DIRS1"/>
    <property type="match status" value="1"/>
</dbReference>
<dbReference type="InterPro" id="IPR043502">
    <property type="entry name" value="DNA/RNA_pol_sf"/>
</dbReference>
<protein>
    <recommendedName>
        <fullName evidence="2">Reverse transcriptase domain-containing protein</fullName>
    </recommendedName>
</protein>
<evidence type="ECO:0000313" key="3">
    <source>
        <dbReference type="EMBL" id="CAC5365404.1"/>
    </source>
</evidence>
<dbReference type="PROSITE" id="PS50878">
    <property type="entry name" value="RT_POL"/>
    <property type="match status" value="1"/>
</dbReference>
<accession>A0A6J8ACL2</accession>
<dbReference type="AlphaFoldDB" id="A0A6J8ACL2"/>
<dbReference type="Gene3D" id="3.30.70.270">
    <property type="match status" value="1"/>
</dbReference>
<dbReference type="InterPro" id="IPR052055">
    <property type="entry name" value="Hepadnavirus_pol/RT"/>
</dbReference>
<feature type="domain" description="Reverse transcriptase" evidence="2">
    <location>
        <begin position="238"/>
        <end position="441"/>
    </location>
</feature>
<gene>
    <name evidence="3" type="ORF">MCOR_6098</name>
</gene>
<keyword evidence="4" id="KW-1185">Reference proteome</keyword>